<gene>
    <name evidence="2" type="ORF">J8273_1260</name>
</gene>
<keyword evidence="1" id="KW-0175">Coiled coil</keyword>
<keyword evidence="3" id="KW-1185">Reference proteome</keyword>
<evidence type="ECO:0000256" key="1">
    <source>
        <dbReference type="SAM" id="Coils"/>
    </source>
</evidence>
<protein>
    <submittedName>
        <fullName evidence="2">Uncharacterized protein</fullName>
    </submittedName>
</protein>
<proteinExistence type="predicted"/>
<organism evidence="2 3">
    <name type="scientific">Carpediemonas membranifera</name>
    <dbReference type="NCBI Taxonomy" id="201153"/>
    <lineage>
        <taxon>Eukaryota</taxon>
        <taxon>Metamonada</taxon>
        <taxon>Carpediemonas-like organisms</taxon>
        <taxon>Carpediemonas</taxon>
    </lineage>
</organism>
<dbReference type="AlphaFoldDB" id="A0A8J6EBJ4"/>
<feature type="coiled-coil region" evidence="1">
    <location>
        <begin position="99"/>
        <end position="152"/>
    </location>
</feature>
<reference evidence="2" key="1">
    <citation type="submission" date="2021-05" db="EMBL/GenBank/DDBJ databases">
        <title>A free-living protist that lacks canonical eukaryotic 1 DNA replication and segregation systems.</title>
        <authorList>
            <person name="Salas-Leiva D.E."/>
            <person name="Tromer E.C."/>
            <person name="Curtis B.A."/>
            <person name="Jerlstrom-Hultqvist J."/>
            <person name="Kolisko M."/>
            <person name="Yi Z."/>
            <person name="Salas-Leiva J.S."/>
            <person name="Gallot-Lavallee L."/>
            <person name="Kops G.J.P.L."/>
            <person name="Archibald J.M."/>
            <person name="Simpson A.G.B."/>
            <person name="Roger A.J."/>
        </authorList>
    </citation>
    <scope>NUCLEOTIDE SEQUENCE</scope>
    <source>
        <strain evidence="2">BICM</strain>
    </source>
</reference>
<sequence length="229" mass="25234">MSTTVARQLQPQTKGPKDVRLVAKPIDHSINIVPQTKAAVTAFCTEIASVAKTGVLCRTSEVTVADLTKHTKLEGRLVKGALVAINDIKNQSEADFGPVSDLNARLKDINEEISQNLKNLEATLGEREAQQSEKYLAEKRQMTAEAEAYRRAFLPSFDSLHARHAAQQSARAEALRGQLHELDVALSVATAREEDRQKWVAAAKHERIQALRDGRQASVTTNDLLSLFE</sequence>
<name>A0A8J6EBJ4_9EUKA</name>
<dbReference type="EMBL" id="JAHDYR010000003">
    <property type="protein sequence ID" value="KAG9397345.1"/>
    <property type="molecule type" value="Genomic_DNA"/>
</dbReference>
<accession>A0A8J6EBJ4</accession>
<dbReference type="Proteomes" id="UP000717585">
    <property type="component" value="Unassembled WGS sequence"/>
</dbReference>
<evidence type="ECO:0000313" key="2">
    <source>
        <dbReference type="EMBL" id="KAG9397345.1"/>
    </source>
</evidence>
<evidence type="ECO:0000313" key="3">
    <source>
        <dbReference type="Proteomes" id="UP000717585"/>
    </source>
</evidence>
<comment type="caution">
    <text evidence="2">The sequence shown here is derived from an EMBL/GenBank/DDBJ whole genome shotgun (WGS) entry which is preliminary data.</text>
</comment>